<evidence type="ECO:0000313" key="1">
    <source>
        <dbReference type="EMBL" id="EDL93582.1"/>
    </source>
</evidence>
<dbReference type="GO" id="GO:0006303">
    <property type="term" value="P:double-strand break repair via nonhomologous end joining"/>
    <property type="evidence" value="ECO:0007669"/>
    <property type="project" value="InterPro"/>
</dbReference>
<gene>
    <name evidence="1" type="primary">RGD1306215_predicted</name>
    <name evidence="1" type="ORF">rCG_45420</name>
</gene>
<protein>
    <submittedName>
        <fullName evidence="1">Uncharacterized protein RGD1306215_predicted</fullName>
    </submittedName>
</protein>
<reference evidence="1 2" key="1">
    <citation type="submission" date="2005-09" db="EMBL/GenBank/DDBJ databases">
        <authorList>
            <person name="Mural R.J."/>
            <person name="Li P.W."/>
            <person name="Adams M.D."/>
            <person name="Amanatides P.G."/>
            <person name="Baden-Tillson H."/>
            <person name="Barnstead M."/>
            <person name="Chin S.H."/>
            <person name="Dew I."/>
            <person name="Evans C.A."/>
            <person name="Ferriera S."/>
            <person name="Flanigan M."/>
            <person name="Fosler C."/>
            <person name="Glodek A."/>
            <person name="Gu Z."/>
            <person name="Holt R.A."/>
            <person name="Jennings D."/>
            <person name="Kraft C.L."/>
            <person name="Lu F."/>
            <person name="Nguyen T."/>
            <person name="Nusskern D.R."/>
            <person name="Pfannkoch C.M."/>
            <person name="Sitter C."/>
            <person name="Sutton G.G."/>
            <person name="Venter J.C."/>
            <person name="Wang Z."/>
            <person name="Woodage T."/>
            <person name="Zheng X.H."/>
            <person name="Zhong F."/>
        </authorList>
    </citation>
    <scope>NUCLEOTIDE SEQUENCE [LARGE SCALE GENOMIC DNA]</scope>
    <source>
        <strain>BN</strain>
        <strain evidence="2">Sprague-Dawley</strain>
    </source>
</reference>
<name>A6JT67_RAT</name>
<dbReference type="EMBL" id="CH474001">
    <property type="protein sequence ID" value="EDL93582.1"/>
    <property type="molecule type" value="Genomic_DNA"/>
</dbReference>
<dbReference type="Pfam" id="PF15384">
    <property type="entry name" value="PAXX"/>
    <property type="match status" value="1"/>
</dbReference>
<accession>A6JT67</accession>
<sequence>MTLSGDTSALAFDLSKVPSPEAAPRLQALTLSLAEHVCNLERRLAGTVCVGTCTFLRGHAFTDPPGIE</sequence>
<dbReference type="AlphaFoldDB" id="A6JT67"/>
<dbReference type="InterPro" id="IPR027873">
    <property type="entry name" value="PAXX"/>
</dbReference>
<dbReference type="PANTHER" id="PTHR28586">
    <property type="entry name" value="PROTEIN PAXX"/>
    <property type="match status" value="1"/>
</dbReference>
<evidence type="ECO:0000313" key="2">
    <source>
        <dbReference type="Proteomes" id="UP000234681"/>
    </source>
</evidence>
<dbReference type="PANTHER" id="PTHR28586:SF1">
    <property type="entry name" value="PROTEIN PAXX"/>
    <property type="match status" value="1"/>
</dbReference>
<dbReference type="Proteomes" id="UP000234681">
    <property type="component" value="Chromosome 3"/>
</dbReference>
<proteinExistence type="predicted"/>
<organism evidence="1 2">
    <name type="scientific">Rattus norvegicus</name>
    <name type="common">Rat</name>
    <dbReference type="NCBI Taxonomy" id="10116"/>
    <lineage>
        <taxon>Eukaryota</taxon>
        <taxon>Metazoa</taxon>
        <taxon>Chordata</taxon>
        <taxon>Craniata</taxon>
        <taxon>Vertebrata</taxon>
        <taxon>Euteleostomi</taxon>
        <taxon>Mammalia</taxon>
        <taxon>Eutheria</taxon>
        <taxon>Euarchontoglires</taxon>
        <taxon>Glires</taxon>
        <taxon>Rodentia</taxon>
        <taxon>Myomorpha</taxon>
        <taxon>Muroidea</taxon>
        <taxon>Muridae</taxon>
        <taxon>Murinae</taxon>
        <taxon>Rattus</taxon>
    </lineage>
</organism>